<sequence>MSCNWLLVEDANLYKNLAKGQYCASYTFKIRNGVIILEPCKRCDRETKSSVQLCVPCRQ</sequence>
<organism evidence="1 2">
    <name type="scientific">Racocetra persica</name>
    <dbReference type="NCBI Taxonomy" id="160502"/>
    <lineage>
        <taxon>Eukaryota</taxon>
        <taxon>Fungi</taxon>
        <taxon>Fungi incertae sedis</taxon>
        <taxon>Mucoromycota</taxon>
        <taxon>Glomeromycotina</taxon>
        <taxon>Glomeromycetes</taxon>
        <taxon>Diversisporales</taxon>
        <taxon>Gigasporaceae</taxon>
        <taxon>Racocetra</taxon>
    </lineage>
</organism>
<comment type="caution">
    <text evidence="1">The sequence shown here is derived from an EMBL/GenBank/DDBJ whole genome shotgun (WGS) entry which is preliminary data.</text>
</comment>
<protein>
    <submittedName>
        <fullName evidence="1">3023_t:CDS:1</fullName>
    </submittedName>
</protein>
<gene>
    <name evidence="1" type="ORF">RPERSI_LOCUS326</name>
</gene>
<dbReference type="EMBL" id="CAJVQC010000243">
    <property type="protein sequence ID" value="CAG8465128.1"/>
    <property type="molecule type" value="Genomic_DNA"/>
</dbReference>
<keyword evidence="2" id="KW-1185">Reference proteome</keyword>
<reference evidence="1" key="1">
    <citation type="submission" date="2021-06" db="EMBL/GenBank/DDBJ databases">
        <authorList>
            <person name="Kallberg Y."/>
            <person name="Tangrot J."/>
            <person name="Rosling A."/>
        </authorList>
    </citation>
    <scope>NUCLEOTIDE SEQUENCE</scope>
    <source>
        <strain evidence="1">MA461A</strain>
    </source>
</reference>
<proteinExistence type="predicted"/>
<feature type="non-terminal residue" evidence="1">
    <location>
        <position position="59"/>
    </location>
</feature>
<evidence type="ECO:0000313" key="2">
    <source>
        <dbReference type="Proteomes" id="UP000789920"/>
    </source>
</evidence>
<name>A0ACA9KCA2_9GLOM</name>
<accession>A0ACA9KCA2</accession>
<dbReference type="Proteomes" id="UP000789920">
    <property type="component" value="Unassembled WGS sequence"/>
</dbReference>
<evidence type="ECO:0000313" key="1">
    <source>
        <dbReference type="EMBL" id="CAG8465128.1"/>
    </source>
</evidence>